<evidence type="ECO:0000256" key="4">
    <source>
        <dbReference type="ARBA" id="ARBA00022723"/>
    </source>
</evidence>
<evidence type="ECO:0000256" key="1">
    <source>
        <dbReference type="ARBA" id="ARBA00009518"/>
    </source>
</evidence>
<feature type="active site" evidence="12">
    <location>
        <position position="141"/>
    </location>
</feature>
<dbReference type="PRINTS" id="PR00696">
    <property type="entry name" value="RSOLVASERUVC"/>
</dbReference>
<feature type="binding site" evidence="12">
    <location>
        <position position="141"/>
    </location>
    <ligand>
        <name>Mg(2+)</name>
        <dbReference type="ChEBI" id="CHEBI:18420"/>
        <label>1</label>
    </ligand>
</feature>
<evidence type="ECO:0000256" key="6">
    <source>
        <dbReference type="ARBA" id="ARBA00022763"/>
    </source>
</evidence>
<dbReference type="InterPro" id="IPR020563">
    <property type="entry name" value="X-over_junc_endoDNase_Mg_BS"/>
</dbReference>
<reference evidence="15" key="1">
    <citation type="journal article" date="2019" name="Int. J. Syst. Evol. Microbiol.">
        <title>The Global Catalogue of Microorganisms (GCM) 10K type strain sequencing project: providing services to taxonomists for standard genome sequencing and annotation.</title>
        <authorList>
            <consortium name="The Broad Institute Genomics Platform"/>
            <consortium name="The Broad Institute Genome Sequencing Center for Infectious Disease"/>
            <person name="Wu L."/>
            <person name="Ma J."/>
        </authorList>
    </citation>
    <scope>NUCLEOTIDE SEQUENCE [LARGE SCALE GENOMIC DNA]</scope>
    <source>
        <strain evidence="15">JCM 17591</strain>
    </source>
</reference>
<keyword evidence="11 12" id="KW-0234">DNA repair</keyword>
<keyword evidence="2 12" id="KW-0963">Cytoplasm</keyword>
<feature type="binding site" evidence="12">
    <location>
        <position position="68"/>
    </location>
    <ligand>
        <name>Mg(2+)</name>
        <dbReference type="ChEBI" id="CHEBI:18420"/>
        <label>2</label>
    </ligand>
</feature>
<dbReference type="InterPro" id="IPR012337">
    <property type="entry name" value="RNaseH-like_sf"/>
</dbReference>
<proteinExistence type="inferred from homology"/>
<feature type="active site" evidence="12">
    <location>
        <position position="9"/>
    </location>
</feature>
<dbReference type="Pfam" id="PF02075">
    <property type="entry name" value="RuvC"/>
    <property type="match status" value="1"/>
</dbReference>
<dbReference type="EC" id="3.1.21.10" evidence="12 13"/>
<dbReference type="InterPro" id="IPR002176">
    <property type="entry name" value="X-over_junc_endoDNase_RuvC"/>
</dbReference>
<dbReference type="EMBL" id="BAABBW010000002">
    <property type="protein sequence ID" value="GAA4172403.1"/>
    <property type="molecule type" value="Genomic_DNA"/>
</dbReference>
<gene>
    <name evidence="12 14" type="primary">ruvC</name>
    <name evidence="14" type="ORF">GCM10022287_13200</name>
</gene>
<keyword evidence="4 12" id="KW-0479">Metal-binding</keyword>
<keyword evidence="6 12" id="KW-0227">DNA damage</keyword>
<organism evidence="14 15">
    <name type="scientific">Gryllotalpicola koreensis</name>
    <dbReference type="NCBI Taxonomy" id="993086"/>
    <lineage>
        <taxon>Bacteria</taxon>
        <taxon>Bacillati</taxon>
        <taxon>Actinomycetota</taxon>
        <taxon>Actinomycetes</taxon>
        <taxon>Micrococcales</taxon>
        <taxon>Microbacteriaceae</taxon>
        <taxon>Gryllotalpicola</taxon>
    </lineage>
</organism>
<dbReference type="NCBIfam" id="TIGR00228">
    <property type="entry name" value="ruvC"/>
    <property type="match status" value="1"/>
</dbReference>
<keyword evidence="15" id="KW-1185">Reference proteome</keyword>
<feature type="binding site" evidence="12">
    <location>
        <position position="9"/>
    </location>
    <ligand>
        <name>Mg(2+)</name>
        <dbReference type="ChEBI" id="CHEBI:18420"/>
        <label>1</label>
    </ligand>
</feature>
<protein>
    <recommendedName>
        <fullName evidence="12 13">Crossover junction endodeoxyribonuclease RuvC</fullName>
        <ecNumber evidence="12 13">3.1.21.10</ecNumber>
    </recommendedName>
    <alternativeName>
        <fullName evidence="12">Holliday junction nuclease RuvC</fullName>
    </alternativeName>
    <alternativeName>
        <fullName evidence="12">Holliday junction resolvase RuvC</fullName>
    </alternativeName>
</protein>
<evidence type="ECO:0000256" key="12">
    <source>
        <dbReference type="HAMAP-Rule" id="MF_00034"/>
    </source>
</evidence>
<dbReference type="CDD" id="cd16962">
    <property type="entry name" value="RuvC"/>
    <property type="match status" value="1"/>
</dbReference>
<dbReference type="PANTHER" id="PTHR30194:SF3">
    <property type="entry name" value="CROSSOVER JUNCTION ENDODEOXYRIBONUCLEASE RUVC"/>
    <property type="match status" value="1"/>
</dbReference>
<keyword evidence="7 12" id="KW-0378">Hydrolase</keyword>
<comment type="catalytic activity">
    <reaction evidence="12">
        <text>Endonucleolytic cleavage at a junction such as a reciprocal single-stranded crossover between two homologous DNA duplexes (Holliday junction).</text>
        <dbReference type="EC" id="3.1.21.10"/>
    </reaction>
</comment>
<evidence type="ECO:0000256" key="11">
    <source>
        <dbReference type="ARBA" id="ARBA00023204"/>
    </source>
</evidence>
<dbReference type="SUPFAM" id="SSF53098">
    <property type="entry name" value="Ribonuclease H-like"/>
    <property type="match status" value="1"/>
</dbReference>
<name>A0ABP7ZWV0_9MICO</name>
<comment type="cofactor">
    <cofactor evidence="12">
        <name>Mg(2+)</name>
        <dbReference type="ChEBI" id="CHEBI:18420"/>
    </cofactor>
    <text evidence="12">Binds 2 Mg(2+) ion per subunit.</text>
</comment>
<evidence type="ECO:0000256" key="9">
    <source>
        <dbReference type="ARBA" id="ARBA00023125"/>
    </source>
</evidence>
<comment type="caution">
    <text evidence="14">The sequence shown here is derived from an EMBL/GenBank/DDBJ whole genome shotgun (WGS) entry which is preliminary data.</text>
</comment>
<dbReference type="PANTHER" id="PTHR30194">
    <property type="entry name" value="CROSSOVER JUNCTION ENDODEOXYRIBONUCLEASE RUVC"/>
    <property type="match status" value="1"/>
</dbReference>
<keyword evidence="10 12" id="KW-0233">DNA recombination</keyword>
<evidence type="ECO:0000313" key="15">
    <source>
        <dbReference type="Proteomes" id="UP001501079"/>
    </source>
</evidence>
<evidence type="ECO:0000256" key="13">
    <source>
        <dbReference type="NCBIfam" id="TIGR00228"/>
    </source>
</evidence>
<evidence type="ECO:0000256" key="10">
    <source>
        <dbReference type="ARBA" id="ARBA00023172"/>
    </source>
</evidence>
<comment type="subcellular location">
    <subcellularLocation>
        <location evidence="12">Cytoplasm</location>
    </subcellularLocation>
</comment>
<evidence type="ECO:0000313" key="14">
    <source>
        <dbReference type="EMBL" id="GAA4172403.1"/>
    </source>
</evidence>
<dbReference type="Proteomes" id="UP001501079">
    <property type="component" value="Unassembled WGS sequence"/>
</dbReference>
<evidence type="ECO:0000256" key="8">
    <source>
        <dbReference type="ARBA" id="ARBA00022842"/>
    </source>
</evidence>
<sequence length="192" mass="20430">MALRVLGVDPGLTRCGYGVIDADRAPRLVRVGVVRTPSDLELGQRLVRIMTGLREVIDETRPDVFALERVFANNQLNTVMGVAQVSGLVIHEAASRGIPLELFTPSEVKNAITGYGGADKPQVGEMVRRILRLEAVPKPADAADALALAIAASWRTARGIPSGGRAPAAASGTLTPAQQAWLNAEKATRKQF</sequence>
<accession>A0ABP7ZWV0</accession>
<dbReference type="Gene3D" id="3.30.420.10">
    <property type="entry name" value="Ribonuclease H-like superfamily/Ribonuclease H"/>
    <property type="match status" value="1"/>
</dbReference>
<keyword evidence="9 12" id="KW-0238">DNA-binding</keyword>
<comment type="similarity">
    <text evidence="1 12">Belongs to the RuvC family.</text>
</comment>
<evidence type="ECO:0000256" key="5">
    <source>
        <dbReference type="ARBA" id="ARBA00022759"/>
    </source>
</evidence>
<dbReference type="RefSeq" id="WP_344752537.1">
    <property type="nucleotide sequence ID" value="NZ_BAABBW010000002.1"/>
</dbReference>
<evidence type="ECO:0000256" key="2">
    <source>
        <dbReference type="ARBA" id="ARBA00022490"/>
    </source>
</evidence>
<keyword evidence="8 12" id="KW-0460">Magnesium</keyword>
<evidence type="ECO:0000256" key="7">
    <source>
        <dbReference type="ARBA" id="ARBA00022801"/>
    </source>
</evidence>
<keyword evidence="3 12" id="KW-0540">Nuclease</keyword>
<evidence type="ECO:0000256" key="3">
    <source>
        <dbReference type="ARBA" id="ARBA00022722"/>
    </source>
</evidence>
<feature type="active site" evidence="12">
    <location>
        <position position="68"/>
    </location>
</feature>
<keyword evidence="5 12" id="KW-0255">Endonuclease</keyword>
<dbReference type="HAMAP" id="MF_00034">
    <property type="entry name" value="RuvC"/>
    <property type="match status" value="1"/>
</dbReference>
<comment type="function">
    <text evidence="12">The RuvA-RuvB-RuvC complex processes Holliday junction (HJ) DNA during genetic recombination and DNA repair. Endonuclease that resolves HJ intermediates. Cleaves cruciform DNA by making single-stranded nicks across the HJ at symmetrical positions within the homologous arms, yielding a 5'-phosphate and a 3'-hydroxyl group; requires a central core of homology in the junction. The consensus cleavage sequence is 5'-(A/T)TT(C/G)-3'. Cleavage occurs on the 3'-side of the TT dinucleotide at the point of strand exchange. HJ branch migration catalyzed by RuvA-RuvB allows RuvC to scan DNA until it finds its consensus sequence, where it cleaves and resolves the cruciform DNA.</text>
</comment>
<comment type="subunit">
    <text evidence="12">Homodimer which binds Holliday junction (HJ) DNA. The HJ becomes 2-fold symmetrical on binding to RuvC with unstacked arms; it has a different conformation from HJ DNA in complex with RuvA. In the full resolvosome a probable DNA-RuvA(4)-RuvB(12)-RuvC(2) complex forms which resolves the HJ.</text>
</comment>
<dbReference type="PROSITE" id="PS01321">
    <property type="entry name" value="RUVC"/>
    <property type="match status" value="1"/>
</dbReference>
<dbReference type="InterPro" id="IPR036397">
    <property type="entry name" value="RNaseH_sf"/>
</dbReference>